<organism evidence="1 2">
    <name type="scientific">Actinomadura miaoliensis</name>
    <dbReference type="NCBI Taxonomy" id="430685"/>
    <lineage>
        <taxon>Bacteria</taxon>
        <taxon>Bacillati</taxon>
        <taxon>Actinomycetota</taxon>
        <taxon>Actinomycetes</taxon>
        <taxon>Streptosporangiales</taxon>
        <taxon>Thermomonosporaceae</taxon>
        <taxon>Actinomadura</taxon>
    </lineage>
</organism>
<evidence type="ECO:0000313" key="2">
    <source>
        <dbReference type="Proteomes" id="UP001500683"/>
    </source>
</evidence>
<dbReference type="EMBL" id="BAAAZG010000038">
    <property type="protein sequence ID" value="GAA4085169.1"/>
    <property type="molecule type" value="Genomic_DNA"/>
</dbReference>
<protein>
    <recommendedName>
        <fullName evidence="3">FXSXX-COOH protein</fullName>
    </recommendedName>
</protein>
<dbReference type="RefSeq" id="WP_344952438.1">
    <property type="nucleotide sequence ID" value="NZ_BAAAZG010000038.1"/>
</dbReference>
<gene>
    <name evidence="1" type="ORF">GCM10022214_51460</name>
</gene>
<comment type="caution">
    <text evidence="1">The sequence shown here is derived from an EMBL/GenBank/DDBJ whole genome shotgun (WGS) entry which is preliminary data.</text>
</comment>
<name>A0ABP7WBD2_9ACTN</name>
<dbReference type="Proteomes" id="UP001500683">
    <property type="component" value="Unassembled WGS sequence"/>
</dbReference>
<keyword evidence="2" id="KW-1185">Reference proteome</keyword>
<evidence type="ECO:0008006" key="3">
    <source>
        <dbReference type="Google" id="ProtNLM"/>
    </source>
</evidence>
<sequence>MATQVHVADLGGQPDIDYEALGRIGQMPEQEAVRLLDETMTAILFS</sequence>
<reference evidence="2" key="1">
    <citation type="journal article" date="2019" name="Int. J. Syst. Evol. Microbiol.">
        <title>The Global Catalogue of Microorganisms (GCM) 10K type strain sequencing project: providing services to taxonomists for standard genome sequencing and annotation.</title>
        <authorList>
            <consortium name="The Broad Institute Genomics Platform"/>
            <consortium name="The Broad Institute Genome Sequencing Center for Infectious Disease"/>
            <person name="Wu L."/>
            <person name="Ma J."/>
        </authorList>
    </citation>
    <scope>NUCLEOTIDE SEQUENCE [LARGE SCALE GENOMIC DNA]</scope>
    <source>
        <strain evidence="2">JCM 16702</strain>
    </source>
</reference>
<proteinExistence type="predicted"/>
<evidence type="ECO:0000313" key="1">
    <source>
        <dbReference type="EMBL" id="GAA4085169.1"/>
    </source>
</evidence>
<accession>A0ABP7WBD2</accession>